<feature type="domain" description="BTB" evidence="1">
    <location>
        <begin position="23"/>
        <end position="102"/>
    </location>
</feature>
<dbReference type="InterPro" id="IPR011705">
    <property type="entry name" value="BACK"/>
</dbReference>
<dbReference type="Gene3D" id="3.30.710.10">
    <property type="entry name" value="Potassium Channel Kv1.1, Chain A"/>
    <property type="match status" value="1"/>
</dbReference>
<dbReference type="Pfam" id="PF07707">
    <property type="entry name" value="BACK"/>
    <property type="match status" value="1"/>
</dbReference>
<evidence type="ECO:0000259" key="1">
    <source>
        <dbReference type="PROSITE" id="PS50097"/>
    </source>
</evidence>
<dbReference type="AlphaFoldDB" id="A0A336K8G9"/>
<dbReference type="PROSITE" id="PS50097">
    <property type="entry name" value="BTB"/>
    <property type="match status" value="1"/>
</dbReference>
<accession>A0A336K8G9</accession>
<dbReference type="GO" id="GO:0005829">
    <property type="term" value="C:cytosol"/>
    <property type="evidence" value="ECO:0007669"/>
    <property type="project" value="TreeGrafter"/>
</dbReference>
<proteinExistence type="predicted"/>
<sequence length="361" mass="41597">MSKVDAFGIDKKIRERLNNDQYFDVMFRFPPDQDGDDCKTIGAHKFVLVTASDVFEKMFHGSLSETNKNAEGQIVVEIPDIKFPVFKLFLSAVYGHQIIITDHQLAIELCYVLDKYNCGEISSIVETIMVNLACSDNAIKLYECAKMFNLQNLKTECYLLFSNFTTEILLGEDFFSADPETVIEIFKTDELGIESEKQLVDALQCYIKNKISVDPEIENKVREAVLAIRFLTLEKFDIAHTLLLSDAEKKLFLVYLESKEENKDTNLPNKFSVNRENRCKLKSSKDHYYLKIISNFLTSNYYGACTHYSLLSSLNSYNSCKCSPNMKSDALKNIYNKYRHSIIKDYAECDLETLFKTFEKK</sequence>
<reference evidence="2" key="1">
    <citation type="submission" date="2018-04" db="EMBL/GenBank/DDBJ databases">
        <authorList>
            <person name="Go L.Y."/>
            <person name="Mitchell J.A."/>
        </authorList>
    </citation>
    <scope>NUCLEOTIDE SEQUENCE</scope>
    <source>
        <tissue evidence="2">Whole organism</tissue>
    </source>
</reference>
<dbReference type="VEuPathDB" id="VectorBase:CSON000409"/>
<dbReference type="EMBL" id="UFQT01000106">
    <property type="protein sequence ID" value="SSX20055.1"/>
    <property type="molecule type" value="Genomic_DNA"/>
</dbReference>
<name>A0A336K8G9_CULSO</name>
<evidence type="ECO:0000313" key="2">
    <source>
        <dbReference type="EMBL" id="SSW99675.1"/>
    </source>
</evidence>
<dbReference type="PANTHER" id="PTHR45774">
    <property type="entry name" value="BTB/POZ DOMAIN-CONTAINING"/>
    <property type="match status" value="1"/>
</dbReference>
<dbReference type="GO" id="GO:0022008">
    <property type="term" value="P:neurogenesis"/>
    <property type="evidence" value="ECO:0007669"/>
    <property type="project" value="TreeGrafter"/>
</dbReference>
<dbReference type="Pfam" id="PF00651">
    <property type="entry name" value="BTB"/>
    <property type="match status" value="1"/>
</dbReference>
<reference evidence="3" key="2">
    <citation type="submission" date="2018-07" db="EMBL/GenBank/DDBJ databases">
        <authorList>
            <person name="Quirk P.G."/>
            <person name="Krulwich T.A."/>
        </authorList>
    </citation>
    <scope>NUCLEOTIDE SEQUENCE</scope>
</reference>
<dbReference type="OMA" id="RENRCKL"/>
<dbReference type="EMBL" id="UFQS01000106">
    <property type="protein sequence ID" value="SSW99675.1"/>
    <property type="molecule type" value="Genomic_DNA"/>
</dbReference>
<gene>
    <name evidence="2" type="primary">CSON000409</name>
</gene>
<dbReference type="InterPro" id="IPR011333">
    <property type="entry name" value="SKP1/BTB/POZ_sf"/>
</dbReference>
<evidence type="ECO:0000313" key="3">
    <source>
        <dbReference type="EMBL" id="SSX20055.1"/>
    </source>
</evidence>
<dbReference type="SUPFAM" id="SSF54695">
    <property type="entry name" value="POZ domain"/>
    <property type="match status" value="1"/>
</dbReference>
<dbReference type="InterPro" id="IPR000210">
    <property type="entry name" value="BTB/POZ_dom"/>
</dbReference>
<protein>
    <submittedName>
        <fullName evidence="2">CSON000409 protein</fullName>
    </submittedName>
</protein>
<dbReference type="PANTHER" id="PTHR45774:SF4">
    <property type="entry name" value="AXUNDEAD, ISOFORM F"/>
    <property type="match status" value="1"/>
</dbReference>
<dbReference type="SMART" id="SM00225">
    <property type="entry name" value="BTB"/>
    <property type="match status" value="1"/>
</dbReference>
<organism evidence="2">
    <name type="scientific">Culicoides sonorensis</name>
    <name type="common">Biting midge</name>
    <dbReference type="NCBI Taxonomy" id="179676"/>
    <lineage>
        <taxon>Eukaryota</taxon>
        <taxon>Metazoa</taxon>
        <taxon>Ecdysozoa</taxon>
        <taxon>Arthropoda</taxon>
        <taxon>Hexapoda</taxon>
        <taxon>Insecta</taxon>
        <taxon>Pterygota</taxon>
        <taxon>Neoptera</taxon>
        <taxon>Endopterygota</taxon>
        <taxon>Diptera</taxon>
        <taxon>Nematocera</taxon>
        <taxon>Chironomoidea</taxon>
        <taxon>Ceratopogonidae</taxon>
        <taxon>Ceratopogoninae</taxon>
        <taxon>Culicoides</taxon>
        <taxon>Monoculicoides</taxon>
    </lineage>
</organism>
<dbReference type="Gene3D" id="1.25.40.420">
    <property type="match status" value="1"/>
</dbReference>